<feature type="compositionally biased region" description="Pro residues" evidence="1">
    <location>
        <begin position="1"/>
        <end position="10"/>
    </location>
</feature>
<evidence type="ECO:0000313" key="2">
    <source>
        <dbReference type="EMBL" id="KAF2403029.1"/>
    </source>
</evidence>
<protein>
    <submittedName>
        <fullName evidence="2">Uncharacterized protein</fullName>
    </submittedName>
</protein>
<dbReference type="AlphaFoldDB" id="A0A6G1I4N8"/>
<keyword evidence="3" id="KW-1185">Reference proteome</keyword>
<sequence>MTPTTPPRTPRPSKHRHLLQQDPQRHILRRQPTQPQFQAPHRPPQSVPPAPHPQLSGPELRQRASRQPQPDLQQHPQPSNTPRPPRLSHPANAVSTPAGPAQAAHVADGSYAADVVLRSSAGGVLSTPLRAPSVSPCATSTLHSTSHHPPPAST</sequence>
<feature type="compositionally biased region" description="Low complexity" evidence="1">
    <location>
        <begin position="67"/>
        <end position="78"/>
    </location>
</feature>
<evidence type="ECO:0000313" key="3">
    <source>
        <dbReference type="Proteomes" id="UP000799640"/>
    </source>
</evidence>
<accession>A0A6G1I4N8</accession>
<proteinExistence type="predicted"/>
<feature type="region of interest" description="Disordered" evidence="1">
    <location>
        <begin position="124"/>
        <end position="154"/>
    </location>
</feature>
<dbReference type="EMBL" id="ML996690">
    <property type="protein sequence ID" value="KAF2403029.1"/>
    <property type="molecule type" value="Genomic_DNA"/>
</dbReference>
<dbReference type="Proteomes" id="UP000799640">
    <property type="component" value="Unassembled WGS sequence"/>
</dbReference>
<evidence type="ECO:0000256" key="1">
    <source>
        <dbReference type="SAM" id="MobiDB-lite"/>
    </source>
</evidence>
<gene>
    <name evidence="2" type="ORF">EJ06DRAFT_528002</name>
</gene>
<reference evidence="2" key="1">
    <citation type="journal article" date="2020" name="Stud. Mycol.">
        <title>101 Dothideomycetes genomes: a test case for predicting lifestyles and emergence of pathogens.</title>
        <authorList>
            <person name="Haridas S."/>
            <person name="Albert R."/>
            <person name="Binder M."/>
            <person name="Bloem J."/>
            <person name="Labutti K."/>
            <person name="Salamov A."/>
            <person name="Andreopoulos B."/>
            <person name="Baker S."/>
            <person name="Barry K."/>
            <person name="Bills G."/>
            <person name="Bluhm B."/>
            <person name="Cannon C."/>
            <person name="Castanera R."/>
            <person name="Culley D."/>
            <person name="Daum C."/>
            <person name="Ezra D."/>
            <person name="Gonzalez J."/>
            <person name="Henrissat B."/>
            <person name="Kuo A."/>
            <person name="Liang C."/>
            <person name="Lipzen A."/>
            <person name="Lutzoni F."/>
            <person name="Magnuson J."/>
            <person name="Mondo S."/>
            <person name="Nolan M."/>
            <person name="Ohm R."/>
            <person name="Pangilinan J."/>
            <person name="Park H.-J."/>
            <person name="Ramirez L."/>
            <person name="Alfaro M."/>
            <person name="Sun H."/>
            <person name="Tritt A."/>
            <person name="Yoshinaga Y."/>
            <person name="Zwiers L.-H."/>
            <person name="Turgeon B."/>
            <person name="Goodwin S."/>
            <person name="Spatafora J."/>
            <person name="Crous P."/>
            <person name="Grigoriev I."/>
        </authorList>
    </citation>
    <scope>NUCLEOTIDE SEQUENCE</scope>
    <source>
        <strain evidence="2">CBS 262.69</strain>
    </source>
</reference>
<name>A0A6G1I4N8_9PEZI</name>
<feature type="region of interest" description="Disordered" evidence="1">
    <location>
        <begin position="1"/>
        <end position="102"/>
    </location>
</feature>
<feature type="compositionally biased region" description="Pro residues" evidence="1">
    <location>
        <begin position="41"/>
        <end position="52"/>
    </location>
</feature>
<organism evidence="2 3">
    <name type="scientific">Trichodelitschia bisporula</name>
    <dbReference type="NCBI Taxonomy" id="703511"/>
    <lineage>
        <taxon>Eukaryota</taxon>
        <taxon>Fungi</taxon>
        <taxon>Dikarya</taxon>
        <taxon>Ascomycota</taxon>
        <taxon>Pezizomycotina</taxon>
        <taxon>Dothideomycetes</taxon>
        <taxon>Dothideomycetes incertae sedis</taxon>
        <taxon>Phaeotrichales</taxon>
        <taxon>Phaeotrichaceae</taxon>
        <taxon>Trichodelitschia</taxon>
    </lineage>
</organism>